<gene>
    <name evidence="10" type="ORF">EDS130_LOCUS9055</name>
    <name evidence="11" type="ORF">XAT740_LOCUS36219</name>
</gene>
<comment type="subcellular location">
    <subcellularLocation>
        <location evidence="1">Endoplasmic reticulum membrane</location>
    </subcellularLocation>
</comment>
<evidence type="ECO:0000256" key="7">
    <source>
        <dbReference type="PIRSR" id="PIRSR602403-1"/>
    </source>
</evidence>
<keyword evidence="6 8" id="KW-0472">Membrane</keyword>
<dbReference type="PROSITE" id="PS00086">
    <property type="entry name" value="CYTOCHROME_P450"/>
    <property type="match status" value="1"/>
</dbReference>
<sequence>MLAISDVLTISVFRSDYPNNDTKFEINLTKITNFNYTSVLSTFLIWTLRLLILIGLYAMMCTIALIEFHSDYRPTNQTFTMVDIGFRITQNLHDYLSDHSTLHHWLAFLNTIGVDILLVYTVIAVGYWQRRPGIVIVETTMFLARLACGWLTQLPYASDYLPSEHDFPDCLTNRFRDATSLSDQRQHASFFYFFSGHVALIYTQIFTMISLVLLAVVLGLFIYLLYQPICRVIYQKSVYSSTILCPRSHPIFGVFFHLNGRISKAEQFRRLLSYWYEHPNEPVICLWFFIWPFLLINRSDYLEPFLGPNTKHITKSVQYSLFNDWLKTGLLTSTGAKWKARRRLITPSFQNTHVLTNCFTIFNEQIVTCMNRLQRVAETGEPVNLFEYVSAWTLDVICEMAMGKNVNVQTKESDYVKAVMKITDIIALRIRSPSLWFDPFFALTAIGKEHAQQLKVVRQFTQKVIEDRFEEFEKAEFEPTRMAFLDTLLSKMKDGTLSLEDVQEEVDTFMFGGHETTGTALNFACWMIALHPDVQRKLYEEMKLIFGNDITRPCTLEDTKQMEYLEQVIKESLRLLPSIPVIGREIQEDFEYDGKKFLKGTTVMMFLYTIHRDPRYFPEPEKFDPSRFSPENIRQIPPYAYIPFSAGARNCIGQRFALLEEKVFLSTLLRRYHVSTDQTYRDFEPTEEIILRSSNVLNIKLSPRNHFNH</sequence>
<keyword evidence="3 7" id="KW-0479">Metal-binding</keyword>
<evidence type="ECO:0000259" key="9">
    <source>
        <dbReference type="Pfam" id="PF24788"/>
    </source>
</evidence>
<dbReference type="PRINTS" id="PR00465">
    <property type="entry name" value="EP450IV"/>
</dbReference>
<dbReference type="SUPFAM" id="SSF48264">
    <property type="entry name" value="Cytochrome P450"/>
    <property type="match status" value="1"/>
</dbReference>
<feature type="transmembrane region" description="Helical" evidence="8">
    <location>
        <begin position="134"/>
        <end position="152"/>
    </location>
</feature>
<feature type="transmembrane region" description="Helical" evidence="8">
    <location>
        <begin position="199"/>
        <end position="226"/>
    </location>
</feature>
<evidence type="ECO:0000256" key="2">
    <source>
        <dbReference type="ARBA" id="ARBA00010617"/>
    </source>
</evidence>
<keyword evidence="4" id="KW-0256">Endoplasmic reticulum</keyword>
<dbReference type="InterPro" id="IPR002403">
    <property type="entry name" value="Cyt_P450_E_grp-IV"/>
</dbReference>
<dbReference type="Gene3D" id="1.10.630.10">
    <property type="entry name" value="Cytochrome P450"/>
    <property type="match status" value="1"/>
</dbReference>
<feature type="binding site" description="axial binding residue" evidence="7">
    <location>
        <position position="651"/>
    </location>
    <ligand>
        <name>heme</name>
        <dbReference type="ChEBI" id="CHEBI:30413"/>
    </ligand>
    <ligandPart>
        <name>Fe</name>
        <dbReference type="ChEBI" id="CHEBI:18248"/>
    </ligandPart>
</feature>
<keyword evidence="5 7" id="KW-0408">Iron</keyword>
<dbReference type="EMBL" id="CAJNOJ010000030">
    <property type="protein sequence ID" value="CAF0886524.1"/>
    <property type="molecule type" value="Genomic_DNA"/>
</dbReference>
<dbReference type="EMBL" id="CAJNOR010003697">
    <property type="protein sequence ID" value="CAF1439273.1"/>
    <property type="molecule type" value="Genomic_DNA"/>
</dbReference>
<feature type="domain" description="AtPDCT1/2 transmembrane" evidence="9">
    <location>
        <begin position="82"/>
        <end position="200"/>
    </location>
</feature>
<dbReference type="Proteomes" id="UP000663852">
    <property type="component" value="Unassembled WGS sequence"/>
</dbReference>
<dbReference type="GO" id="GO:0004497">
    <property type="term" value="F:monooxygenase activity"/>
    <property type="evidence" value="ECO:0007669"/>
    <property type="project" value="InterPro"/>
</dbReference>
<dbReference type="InterPro" id="IPR036396">
    <property type="entry name" value="Cyt_P450_sf"/>
</dbReference>
<evidence type="ECO:0000256" key="5">
    <source>
        <dbReference type="ARBA" id="ARBA00023004"/>
    </source>
</evidence>
<organism evidence="10 13">
    <name type="scientific">Adineta ricciae</name>
    <name type="common">Rotifer</name>
    <dbReference type="NCBI Taxonomy" id="249248"/>
    <lineage>
        <taxon>Eukaryota</taxon>
        <taxon>Metazoa</taxon>
        <taxon>Spiralia</taxon>
        <taxon>Gnathifera</taxon>
        <taxon>Rotifera</taxon>
        <taxon>Eurotatoria</taxon>
        <taxon>Bdelloidea</taxon>
        <taxon>Adinetida</taxon>
        <taxon>Adinetidae</taxon>
        <taxon>Adineta</taxon>
    </lineage>
</organism>
<dbReference type="Pfam" id="PF24788">
    <property type="entry name" value="AtPDCT1_2"/>
    <property type="match status" value="1"/>
</dbReference>
<dbReference type="InterPro" id="IPR017972">
    <property type="entry name" value="Cyt_P450_CS"/>
</dbReference>
<accession>A0A813YNI5</accession>
<evidence type="ECO:0000313" key="11">
    <source>
        <dbReference type="EMBL" id="CAF1439273.1"/>
    </source>
</evidence>
<protein>
    <recommendedName>
        <fullName evidence="9">AtPDCT1/2 transmembrane domain-containing protein</fullName>
    </recommendedName>
</protein>
<dbReference type="Proteomes" id="UP000663828">
    <property type="component" value="Unassembled WGS sequence"/>
</dbReference>
<dbReference type="InterPro" id="IPR001128">
    <property type="entry name" value="Cyt_P450"/>
</dbReference>
<keyword evidence="8" id="KW-1133">Transmembrane helix</keyword>
<feature type="transmembrane region" description="Helical" evidence="8">
    <location>
        <begin position="43"/>
        <end position="66"/>
    </location>
</feature>
<dbReference type="GO" id="GO:0005506">
    <property type="term" value="F:iron ion binding"/>
    <property type="evidence" value="ECO:0007669"/>
    <property type="project" value="InterPro"/>
</dbReference>
<evidence type="ECO:0000256" key="6">
    <source>
        <dbReference type="ARBA" id="ARBA00023136"/>
    </source>
</evidence>
<dbReference type="GO" id="GO:0016705">
    <property type="term" value="F:oxidoreductase activity, acting on paired donors, with incorporation or reduction of molecular oxygen"/>
    <property type="evidence" value="ECO:0007669"/>
    <property type="project" value="InterPro"/>
</dbReference>
<dbReference type="Pfam" id="PF00067">
    <property type="entry name" value="p450"/>
    <property type="match status" value="1"/>
</dbReference>
<evidence type="ECO:0000256" key="1">
    <source>
        <dbReference type="ARBA" id="ARBA00004586"/>
    </source>
</evidence>
<evidence type="ECO:0000256" key="8">
    <source>
        <dbReference type="SAM" id="Phobius"/>
    </source>
</evidence>
<dbReference type="PRINTS" id="PR00385">
    <property type="entry name" value="P450"/>
</dbReference>
<evidence type="ECO:0000313" key="13">
    <source>
        <dbReference type="Proteomes" id="UP000663852"/>
    </source>
</evidence>
<dbReference type="AlphaFoldDB" id="A0A813YNI5"/>
<comment type="cofactor">
    <cofactor evidence="7">
        <name>heme</name>
        <dbReference type="ChEBI" id="CHEBI:30413"/>
    </cofactor>
</comment>
<evidence type="ECO:0000313" key="12">
    <source>
        <dbReference type="Proteomes" id="UP000663828"/>
    </source>
</evidence>
<dbReference type="OrthoDB" id="1470350at2759"/>
<dbReference type="PANTHER" id="PTHR24291">
    <property type="entry name" value="CYTOCHROME P450 FAMILY 4"/>
    <property type="match status" value="1"/>
</dbReference>
<evidence type="ECO:0000256" key="3">
    <source>
        <dbReference type="ARBA" id="ARBA00022723"/>
    </source>
</evidence>
<evidence type="ECO:0000256" key="4">
    <source>
        <dbReference type="ARBA" id="ARBA00022824"/>
    </source>
</evidence>
<comment type="similarity">
    <text evidence="2">Belongs to the cytochrome P450 family.</text>
</comment>
<proteinExistence type="inferred from homology"/>
<comment type="caution">
    <text evidence="10">The sequence shown here is derived from an EMBL/GenBank/DDBJ whole genome shotgun (WGS) entry which is preliminary data.</text>
</comment>
<dbReference type="GO" id="GO:0020037">
    <property type="term" value="F:heme binding"/>
    <property type="evidence" value="ECO:0007669"/>
    <property type="project" value="InterPro"/>
</dbReference>
<dbReference type="GO" id="GO:0005789">
    <property type="term" value="C:endoplasmic reticulum membrane"/>
    <property type="evidence" value="ECO:0007669"/>
    <property type="project" value="UniProtKB-SubCell"/>
</dbReference>
<evidence type="ECO:0000313" key="10">
    <source>
        <dbReference type="EMBL" id="CAF0886524.1"/>
    </source>
</evidence>
<name>A0A813YNI5_ADIRI</name>
<dbReference type="InterPro" id="IPR056361">
    <property type="entry name" value="AtPDCT1_2_TM_dom"/>
</dbReference>
<keyword evidence="12" id="KW-1185">Reference proteome</keyword>
<dbReference type="InterPro" id="IPR050196">
    <property type="entry name" value="Cytochrome_P450_Monoox"/>
</dbReference>
<dbReference type="PANTHER" id="PTHR24291:SF189">
    <property type="entry name" value="CYTOCHROME P450 4C3-RELATED"/>
    <property type="match status" value="1"/>
</dbReference>
<dbReference type="CDD" id="cd20628">
    <property type="entry name" value="CYP4"/>
    <property type="match status" value="1"/>
</dbReference>
<feature type="transmembrane region" description="Helical" evidence="8">
    <location>
        <begin position="105"/>
        <end position="127"/>
    </location>
</feature>
<keyword evidence="7" id="KW-0349">Heme</keyword>
<keyword evidence="8" id="KW-0812">Transmembrane</keyword>
<reference evidence="10" key="1">
    <citation type="submission" date="2021-02" db="EMBL/GenBank/DDBJ databases">
        <authorList>
            <person name="Nowell W R."/>
        </authorList>
    </citation>
    <scope>NUCLEOTIDE SEQUENCE</scope>
</reference>